<dbReference type="PANTHER" id="PTHR45527">
    <property type="entry name" value="NONRIBOSOMAL PEPTIDE SYNTHETASE"/>
    <property type="match status" value="1"/>
</dbReference>
<dbReference type="EMBL" id="CP058649">
    <property type="protein sequence ID" value="QUI21834.1"/>
    <property type="molecule type" value="Genomic_DNA"/>
</dbReference>
<dbReference type="PROSITE" id="PS00455">
    <property type="entry name" value="AMP_BINDING"/>
    <property type="match status" value="1"/>
</dbReference>
<dbReference type="InterPro" id="IPR006158">
    <property type="entry name" value="Cobalamin-bd"/>
</dbReference>
<dbReference type="Gene3D" id="1.10.1200.10">
    <property type="entry name" value="ACP-like"/>
    <property type="match status" value="1"/>
</dbReference>
<dbReference type="SUPFAM" id="SSF56801">
    <property type="entry name" value="Acetyl-CoA synthetase-like"/>
    <property type="match status" value="1"/>
</dbReference>
<dbReference type="Proteomes" id="UP000683246">
    <property type="component" value="Chromosome"/>
</dbReference>
<organism evidence="3 4">
    <name type="scientific">Vallitalea pronyensis</name>
    <dbReference type="NCBI Taxonomy" id="1348613"/>
    <lineage>
        <taxon>Bacteria</taxon>
        <taxon>Bacillati</taxon>
        <taxon>Bacillota</taxon>
        <taxon>Clostridia</taxon>
        <taxon>Lachnospirales</taxon>
        <taxon>Vallitaleaceae</taxon>
        <taxon>Vallitalea</taxon>
    </lineage>
</organism>
<dbReference type="InterPro" id="IPR009081">
    <property type="entry name" value="PP-bd_ACP"/>
</dbReference>
<evidence type="ECO:0000259" key="1">
    <source>
        <dbReference type="PROSITE" id="PS50075"/>
    </source>
</evidence>
<proteinExistence type="predicted"/>
<dbReference type="NCBIfam" id="TIGR01733">
    <property type="entry name" value="AA-adenyl-dom"/>
    <property type="match status" value="1"/>
</dbReference>
<dbReference type="InterPro" id="IPR000873">
    <property type="entry name" value="AMP-dep_synth/lig_dom"/>
</dbReference>
<dbReference type="PROSITE" id="PS51332">
    <property type="entry name" value="B12_BINDING"/>
    <property type="match status" value="1"/>
</dbReference>
<dbReference type="SFLD" id="SFLDG01082">
    <property type="entry name" value="B12-binding_domain_containing"/>
    <property type="match status" value="1"/>
</dbReference>
<dbReference type="Pfam" id="PF00550">
    <property type="entry name" value="PP-binding"/>
    <property type="match status" value="1"/>
</dbReference>
<evidence type="ECO:0000313" key="3">
    <source>
        <dbReference type="EMBL" id="QUI21834.1"/>
    </source>
</evidence>
<keyword evidence="4" id="KW-1185">Reference proteome</keyword>
<dbReference type="GO" id="GO:0044550">
    <property type="term" value="P:secondary metabolite biosynthetic process"/>
    <property type="evidence" value="ECO:0007669"/>
    <property type="project" value="TreeGrafter"/>
</dbReference>
<dbReference type="Gene3D" id="3.40.50.980">
    <property type="match status" value="2"/>
</dbReference>
<dbReference type="GO" id="GO:0051536">
    <property type="term" value="F:iron-sulfur cluster binding"/>
    <property type="evidence" value="ECO:0007669"/>
    <property type="project" value="InterPro"/>
</dbReference>
<dbReference type="GO" id="GO:0005737">
    <property type="term" value="C:cytoplasm"/>
    <property type="evidence" value="ECO:0007669"/>
    <property type="project" value="TreeGrafter"/>
</dbReference>
<feature type="domain" description="B12-binding" evidence="2">
    <location>
        <begin position="423"/>
        <end position="559"/>
    </location>
</feature>
<gene>
    <name evidence="3" type="ORF">HZI73_05770</name>
</gene>
<dbReference type="PROSITE" id="PS50075">
    <property type="entry name" value="CARRIER"/>
    <property type="match status" value="1"/>
</dbReference>
<dbReference type="InterPro" id="IPR020845">
    <property type="entry name" value="AMP-binding_CS"/>
</dbReference>
<dbReference type="Pfam" id="PF00501">
    <property type="entry name" value="AMP-binding"/>
    <property type="match status" value="1"/>
</dbReference>
<dbReference type="GO" id="GO:0031177">
    <property type="term" value="F:phosphopantetheine binding"/>
    <property type="evidence" value="ECO:0007669"/>
    <property type="project" value="TreeGrafter"/>
</dbReference>
<dbReference type="InterPro" id="IPR036736">
    <property type="entry name" value="ACP-like_sf"/>
</dbReference>
<sequence>MANGKQASSTDKSSTREVFVLDNALVKHIVDITNKEGFLTYCFLTSIVISVFYKITGNDKVVISAPPLKQSNDNDHYQNTADVINKINPTTSYRDFLETVKHNMIEAYQDPDQSKIDSEAYGIQHVSVGLTSIHQVNEMRKKKSQLNVITIIFSNYDDHNMIFDYDNRYVHGSYIRGFYQSFINICHQVMNNKNIEMGKLLLVNEEQKKEILAFSKGPRACLDDEITIPDILKRVVDKRSDKIAIMTTVNYQAICELLENPHNTVSEKKEMLTYVFKQHEHAFRKDMSDGKFFLKSKMNICLVFNDSANKVCDLCTSSGSVFALHHHIGEDYKKCEISVVSVEESNLYPTQDINMKITIDCSRINGLIYFIKILYKYGIIDFNGIHYGVTPMDDSEFEEERVYKKEEIGTTNNPLFEKHTDQNRDIVLLGDKPGTAGVGLLYLTSFLIRNGIKACCHFVNTAWDYKSLVKDITEIIKNTNPRIMGISMKWFPHMERVYEIARIIKNHNKDIIVCVGGDTASYFCHEVIKNNHIDYVIRGDGELPLLHLCKGSQDIPNVIYKKGNDVVNKPITYVQSKENIDQHMALEPITDLVTSTDSIVYTNLYIPTHRGCRFTCIQCGGSQSVQRDIFCRQQTSCWRDPYKVRQDIIHLREYVSTYMFSFDYGHEHYYDYCKSMWKGIDLSNHQCAFFSLDVVSEELIDLLCHTFKYVRLNIDICSLSQNHRKKLANNGLTRPQLTDDHICEFLHACDKYANCHVDMYMISGMPLYEDSDMVADKKFLTTLLGKYRCINDLQWGHLHAQPGACIVDDVHKYAMESEAITYDDFLGFSKQNMYGKRSYPSLMHYNYPLINYKDQQFNKDIRQHFLEMSYEIKKYHQQNRYRQIKYGFITYGELDKLSNIIAFELIQNDAGKGDAVILLVKDRIKLAASMIAVAKLGCIYVPVDYHIPKDRIRQIRYNCKAQVMITDVDDGEKVWDCHYVDVRKMDQEVQTMEIGQSSINNTLYIIYTSGSTGHPKGVPIKQGGVINYTKWRINQYHITDRDRGIQLLSESFDGFVSNFYTSLFSGSSLVMPSHHHMKDYVAIQNIIKEKQITHTSLVPSMYGLLLTHAGQKLESLRLVVLAGEKTKAETIKISQTYHEHIQLINEYGPTENTVATTAHVQLSAEDPDIIGRPIANTKLYILNHDNNLMPIGIAGEIGIAGVGLFNGYIHQDERNEEKLLKNPFEKNDVIYKTGDIGEWLENGNIRFLGREGRQIKHRGVRMELDDIEQNIQCCHGIIACAVIVKGDEESQDVVAYITATSGFEMDGFLKELGDKLPKQLMPDNVILLDHLPISYTGKIDYDRLHKMKDESKSTKQCTHNIGETEAIILDLWKKILSKDHIGVEDSFFDSGGNSLLLMDLYMELSRLYPLKVTVTDLFAHPTISKMARLIDVG</sequence>
<dbReference type="CDD" id="cd05930">
    <property type="entry name" value="A_NRPS"/>
    <property type="match status" value="1"/>
</dbReference>
<dbReference type="InterPro" id="IPR007197">
    <property type="entry name" value="rSAM"/>
</dbReference>
<dbReference type="Pfam" id="PF02310">
    <property type="entry name" value="B12-binding"/>
    <property type="match status" value="1"/>
</dbReference>
<dbReference type="GO" id="GO:0003824">
    <property type="term" value="F:catalytic activity"/>
    <property type="evidence" value="ECO:0007669"/>
    <property type="project" value="InterPro"/>
</dbReference>
<dbReference type="Gene3D" id="3.30.559.30">
    <property type="entry name" value="Nonribosomal peptide synthetase, condensation domain"/>
    <property type="match status" value="1"/>
</dbReference>
<dbReference type="KEGG" id="vpy:HZI73_05770"/>
<name>A0A8J8MHQ6_9FIRM</name>
<dbReference type="InterPro" id="IPR036724">
    <property type="entry name" value="Cobalamin-bd_sf"/>
</dbReference>
<evidence type="ECO:0000313" key="4">
    <source>
        <dbReference type="Proteomes" id="UP000683246"/>
    </source>
</evidence>
<dbReference type="SFLD" id="SFLDS00029">
    <property type="entry name" value="Radical_SAM"/>
    <property type="match status" value="1"/>
</dbReference>
<dbReference type="PANTHER" id="PTHR45527:SF1">
    <property type="entry name" value="FATTY ACID SYNTHASE"/>
    <property type="match status" value="1"/>
</dbReference>
<protein>
    <submittedName>
        <fullName evidence="3">Amino acid adenylation domain-containing protein</fullName>
    </submittedName>
</protein>
<dbReference type="GO" id="GO:0046872">
    <property type="term" value="F:metal ion binding"/>
    <property type="evidence" value="ECO:0007669"/>
    <property type="project" value="InterPro"/>
</dbReference>
<reference evidence="3" key="1">
    <citation type="submission" date="2020-07" db="EMBL/GenBank/DDBJ databases">
        <title>Vallitalea pronyensis genome.</title>
        <authorList>
            <person name="Postec A."/>
        </authorList>
    </citation>
    <scope>NUCLEOTIDE SEQUENCE</scope>
    <source>
        <strain evidence="3">FatNI3</strain>
    </source>
</reference>
<dbReference type="Gene3D" id="3.40.50.280">
    <property type="entry name" value="Cobalamin-binding domain"/>
    <property type="match status" value="1"/>
</dbReference>
<dbReference type="Gene3D" id="2.30.38.10">
    <property type="entry name" value="Luciferase, Domain 3"/>
    <property type="match status" value="1"/>
</dbReference>
<dbReference type="GO" id="GO:0031419">
    <property type="term" value="F:cobalamin binding"/>
    <property type="evidence" value="ECO:0007669"/>
    <property type="project" value="InterPro"/>
</dbReference>
<dbReference type="SUPFAM" id="SSF47336">
    <property type="entry name" value="ACP-like"/>
    <property type="match status" value="1"/>
</dbReference>
<feature type="domain" description="Carrier" evidence="1">
    <location>
        <begin position="1359"/>
        <end position="1433"/>
    </location>
</feature>
<dbReference type="RefSeq" id="WP_212697304.1">
    <property type="nucleotide sequence ID" value="NZ_CP058649.1"/>
</dbReference>
<dbReference type="GO" id="GO:0043041">
    <property type="term" value="P:amino acid activation for nonribosomal peptide biosynthetic process"/>
    <property type="evidence" value="ECO:0007669"/>
    <property type="project" value="TreeGrafter"/>
</dbReference>
<dbReference type="SUPFAM" id="SSF52242">
    <property type="entry name" value="Cobalamin (vitamin B12)-binding domain"/>
    <property type="match status" value="1"/>
</dbReference>
<dbReference type="Gene3D" id="3.30.300.30">
    <property type="match status" value="1"/>
</dbReference>
<dbReference type="InterPro" id="IPR010071">
    <property type="entry name" value="AA_adenyl_dom"/>
</dbReference>
<dbReference type="CDD" id="cd02068">
    <property type="entry name" value="radical_SAM_B12_BD"/>
    <property type="match status" value="1"/>
</dbReference>
<accession>A0A8J8MHQ6</accession>
<evidence type="ECO:0000259" key="2">
    <source>
        <dbReference type="PROSITE" id="PS51332"/>
    </source>
</evidence>
<dbReference type="InterPro" id="IPR045851">
    <property type="entry name" value="AMP-bd_C_sf"/>
</dbReference>